<name>A0A4Q6XPS7_9SPHI</name>
<accession>A0A4Q6XPS7</accession>
<evidence type="ECO:0000256" key="1">
    <source>
        <dbReference type="SAM" id="MobiDB-lite"/>
    </source>
</evidence>
<dbReference type="RefSeq" id="WP_130139944.1">
    <property type="nucleotide sequence ID" value="NZ_SGIT01000001.1"/>
</dbReference>
<protein>
    <submittedName>
        <fullName evidence="2">Uncharacterized protein</fullName>
    </submittedName>
</protein>
<proteinExistence type="predicted"/>
<dbReference type="PROSITE" id="PS51257">
    <property type="entry name" value="PROKAR_LIPOPROTEIN"/>
    <property type="match status" value="1"/>
</dbReference>
<feature type="region of interest" description="Disordered" evidence="1">
    <location>
        <begin position="17"/>
        <end position="68"/>
    </location>
</feature>
<evidence type="ECO:0000313" key="2">
    <source>
        <dbReference type="EMBL" id="RZF61715.1"/>
    </source>
</evidence>
<organism evidence="2 3">
    <name type="scientific">Sphingobacterium corticibacterium</name>
    <dbReference type="NCBI Taxonomy" id="2484746"/>
    <lineage>
        <taxon>Bacteria</taxon>
        <taxon>Pseudomonadati</taxon>
        <taxon>Bacteroidota</taxon>
        <taxon>Sphingobacteriia</taxon>
        <taxon>Sphingobacteriales</taxon>
        <taxon>Sphingobacteriaceae</taxon>
        <taxon>Sphingobacterium</taxon>
    </lineage>
</organism>
<evidence type="ECO:0000313" key="3">
    <source>
        <dbReference type="Proteomes" id="UP000292855"/>
    </source>
</evidence>
<reference evidence="2 3" key="1">
    <citation type="submission" date="2019-02" db="EMBL/GenBank/DDBJ databases">
        <authorList>
            <person name="Li Y."/>
        </authorList>
    </citation>
    <scope>NUCLEOTIDE SEQUENCE [LARGE SCALE GENOMIC DNA]</scope>
    <source>
        <strain evidence="2 3">30C10-4-7</strain>
    </source>
</reference>
<sequence>MKRIIFFTFMVGLLGTGCGGNRNENTDSMDDRGTMEEPGYRDGTLPRDTTLRDTTDSVLHPTPPPVTP</sequence>
<dbReference type="OrthoDB" id="9909762at2"/>
<comment type="caution">
    <text evidence="2">The sequence shown here is derived from an EMBL/GenBank/DDBJ whole genome shotgun (WGS) entry which is preliminary data.</text>
</comment>
<feature type="compositionally biased region" description="Basic and acidic residues" evidence="1">
    <location>
        <begin position="29"/>
        <end position="40"/>
    </location>
</feature>
<dbReference type="EMBL" id="SGIT01000001">
    <property type="protein sequence ID" value="RZF61715.1"/>
    <property type="molecule type" value="Genomic_DNA"/>
</dbReference>
<dbReference type="Proteomes" id="UP000292855">
    <property type="component" value="Unassembled WGS sequence"/>
</dbReference>
<dbReference type="AlphaFoldDB" id="A0A4Q6XPS7"/>
<gene>
    <name evidence="2" type="ORF">EWE74_02415</name>
</gene>
<keyword evidence="3" id="KW-1185">Reference proteome</keyword>